<proteinExistence type="predicted"/>
<evidence type="ECO:0000313" key="2">
    <source>
        <dbReference type="Proteomes" id="UP000663852"/>
    </source>
</evidence>
<organism evidence="1 2">
    <name type="scientific">Adineta ricciae</name>
    <name type="common">Rotifer</name>
    <dbReference type="NCBI Taxonomy" id="249248"/>
    <lineage>
        <taxon>Eukaryota</taxon>
        <taxon>Metazoa</taxon>
        <taxon>Spiralia</taxon>
        <taxon>Gnathifera</taxon>
        <taxon>Rotifera</taxon>
        <taxon>Eurotatoria</taxon>
        <taxon>Bdelloidea</taxon>
        <taxon>Adinetida</taxon>
        <taxon>Adinetidae</taxon>
        <taxon>Adineta</taxon>
    </lineage>
</organism>
<name>A0A813VE03_ADIRI</name>
<reference evidence="1" key="1">
    <citation type="submission" date="2021-02" db="EMBL/GenBank/DDBJ databases">
        <authorList>
            <person name="Nowell W R."/>
        </authorList>
    </citation>
    <scope>NUCLEOTIDE SEQUENCE</scope>
</reference>
<comment type="caution">
    <text evidence="1">The sequence shown here is derived from an EMBL/GenBank/DDBJ whole genome shotgun (WGS) entry which is preliminary data.</text>
</comment>
<gene>
    <name evidence="1" type="ORF">EDS130_LOCUS6642</name>
</gene>
<evidence type="ECO:0000313" key="1">
    <source>
        <dbReference type="EMBL" id="CAF0837007.1"/>
    </source>
</evidence>
<accession>A0A813VE03</accession>
<evidence type="ECO:0008006" key="3">
    <source>
        <dbReference type="Google" id="ProtNLM"/>
    </source>
</evidence>
<dbReference type="EMBL" id="CAJNOJ010000019">
    <property type="protein sequence ID" value="CAF0837007.1"/>
    <property type="molecule type" value="Genomic_DNA"/>
</dbReference>
<sequence length="526" mass="62829">MDDSFAELNKLSDEILLIIFKNLDNCHVLYSLLGVNQRLTKLVHNFSFTNHLTLFKQLSFDNISRLPDSMLDRFCSEILHKINDKINWLDIEISSAQRIFLVENYPNLIGLGLYNIETENDVQFLKEDTFIERFQNRISSFVFKCIDKQETSETVNTQLFAYIVNTFSNLRYLKFDSLLFYDQRMSWVYSPPFMSSSTLVKLHVKVDFFDDCLYLLDGRFDQLRIFYVDVQYTVQRPNVHINQKQAHNLQCFSLYCFSEIKRYDTKVLPLLQEMINLEELYLYLLIKRGNGFVDGNDLKMSIINYMPKLNKIHLNICSMISLTNEIYLPSNKDIQHSFEHLFNLQINSCINYFPEEGIGQCHIYSYPFTIKTYPNIANNFPGGLFRCVMEMSLFDEHPFEYEFFHQIAQSFPFLKRLTIRNEKAQCKKAKKHEKLLSIHYPYLEYLHLRKVHDDYIEQFLIDTKTYLPFHVMFFSNYQSLKRITHKFTRRATQTNCAKLTYRCIERIPRFPKHFKSYFFETSTLKL</sequence>
<dbReference type="OrthoDB" id="10046821at2759"/>
<protein>
    <recommendedName>
        <fullName evidence="3">F-box domain-containing protein</fullName>
    </recommendedName>
</protein>
<dbReference type="AlphaFoldDB" id="A0A813VE03"/>
<dbReference type="Proteomes" id="UP000663852">
    <property type="component" value="Unassembled WGS sequence"/>
</dbReference>